<sequence>MKFIREDFKRVNLEPGKYYYQIKTQILEIDIEPCAGGFCVAIYYPDQKLAFPKKCTNHEGYDQSINSLVGERREETWDKALKIAGELFDKFPFVP</sequence>
<evidence type="ECO:0000313" key="2">
    <source>
        <dbReference type="Proteomes" id="UP000218615"/>
    </source>
</evidence>
<proteinExistence type="predicted"/>
<gene>
    <name evidence="1" type="ORF">MNV_1260016</name>
</gene>
<dbReference type="RefSeq" id="WP_096204001.1">
    <property type="nucleotide sequence ID" value="NZ_FZMP01000031.1"/>
</dbReference>
<protein>
    <submittedName>
        <fullName evidence="1">Uncharacterized protein</fullName>
    </submittedName>
</protein>
<evidence type="ECO:0000313" key="1">
    <source>
        <dbReference type="EMBL" id="SNQ59668.1"/>
    </source>
</evidence>
<reference evidence="2" key="1">
    <citation type="submission" date="2017-06" db="EMBL/GenBank/DDBJ databases">
        <authorList>
            <person name="Cremers G."/>
        </authorList>
    </citation>
    <scope>NUCLEOTIDE SEQUENCE [LARGE SCALE GENOMIC DNA]</scope>
</reference>
<accession>A0A284VK92</accession>
<dbReference type="AlphaFoldDB" id="A0A284VK92"/>
<name>A0A284VK92_9EURY</name>
<dbReference type="EMBL" id="FZMP01000031">
    <property type="protein sequence ID" value="SNQ59668.1"/>
    <property type="molecule type" value="Genomic_DNA"/>
</dbReference>
<keyword evidence="2" id="KW-1185">Reference proteome</keyword>
<organism evidence="1 2">
    <name type="scientific">Candidatus Methanoperedens nitratireducens</name>
    <dbReference type="NCBI Taxonomy" id="1392998"/>
    <lineage>
        <taxon>Archaea</taxon>
        <taxon>Methanobacteriati</taxon>
        <taxon>Methanobacteriota</taxon>
        <taxon>Stenosarchaea group</taxon>
        <taxon>Methanomicrobia</taxon>
        <taxon>Methanosarcinales</taxon>
        <taxon>ANME-2 cluster</taxon>
        <taxon>Candidatus Methanoperedentaceae</taxon>
        <taxon>Candidatus Methanoperedens</taxon>
    </lineage>
</organism>
<dbReference type="Proteomes" id="UP000218615">
    <property type="component" value="Unassembled WGS sequence"/>
</dbReference>